<accession>A0A654ZF87</accession>
<gene>
    <name evidence="1" type="ORF">ERS007657_02579</name>
    <name evidence="2" type="ORF">ERS027659_03542</name>
</gene>
<protein>
    <submittedName>
        <fullName evidence="2">Uncharacterized protein</fullName>
    </submittedName>
</protein>
<dbReference type="AlphaFoldDB" id="A0A654ZF87"/>
<sequence length="174" mass="18075">MVEAASARLMSSLAQPMIAPNSSVTAPTMTTASWAVGARLYSGPDRTIKYTPAVTMVAAWISADTGVGPSIASPSQACSGTCADLAHAPNSINNPIAVSTARLAAGTPANTPAYDRVPKVLNVKNIPTARPASPTRFITNAFLAAVAADGLWYQKPINRYDARPTPSQPTYSNT</sequence>
<evidence type="ECO:0000313" key="1">
    <source>
        <dbReference type="EMBL" id="CFR87263.1"/>
    </source>
</evidence>
<dbReference type="Proteomes" id="UP000050164">
    <property type="component" value="Unassembled WGS sequence"/>
</dbReference>
<reference evidence="3 4" key="1">
    <citation type="submission" date="2015-03" db="EMBL/GenBank/DDBJ databases">
        <authorList>
            <consortium name="Pathogen Informatics"/>
        </authorList>
    </citation>
    <scope>NUCLEOTIDE SEQUENCE [LARGE SCALE GENOMIC DNA]</scope>
    <source>
        <strain evidence="2 4">Bir 185</strain>
        <strain evidence="1 3">C09601061</strain>
    </source>
</reference>
<evidence type="ECO:0000313" key="4">
    <source>
        <dbReference type="Proteomes" id="UP000050164"/>
    </source>
</evidence>
<dbReference type="Proteomes" id="UP000046680">
    <property type="component" value="Unassembled WGS sequence"/>
</dbReference>
<evidence type="ECO:0000313" key="3">
    <source>
        <dbReference type="Proteomes" id="UP000046680"/>
    </source>
</evidence>
<dbReference type="EMBL" id="CGCX01001023">
    <property type="protein sequence ID" value="CFR87263.1"/>
    <property type="molecule type" value="Genomic_DNA"/>
</dbReference>
<proteinExistence type="predicted"/>
<evidence type="ECO:0000313" key="2">
    <source>
        <dbReference type="EMBL" id="CKS77158.1"/>
    </source>
</evidence>
<name>A0A654ZF87_MYCTX</name>
<dbReference type="EMBL" id="CNFT01001047">
    <property type="protein sequence ID" value="CKS77158.1"/>
    <property type="molecule type" value="Genomic_DNA"/>
</dbReference>
<organism evidence="2 4">
    <name type="scientific">Mycobacterium tuberculosis</name>
    <dbReference type="NCBI Taxonomy" id="1773"/>
    <lineage>
        <taxon>Bacteria</taxon>
        <taxon>Bacillati</taxon>
        <taxon>Actinomycetota</taxon>
        <taxon>Actinomycetes</taxon>
        <taxon>Mycobacteriales</taxon>
        <taxon>Mycobacteriaceae</taxon>
        <taxon>Mycobacterium</taxon>
        <taxon>Mycobacterium tuberculosis complex</taxon>
    </lineage>
</organism>